<comment type="caution">
    <text evidence="9">The sequence shown here is derived from an EMBL/GenBank/DDBJ whole genome shotgun (WGS) entry which is preliminary data.</text>
</comment>
<dbReference type="GO" id="GO:0071555">
    <property type="term" value="P:cell wall organization"/>
    <property type="evidence" value="ECO:0007669"/>
    <property type="project" value="UniProtKB-UniRule"/>
</dbReference>
<keyword evidence="4 6" id="KW-0573">Peptidoglycan synthesis</keyword>
<feature type="compositionally biased region" description="Low complexity" evidence="7">
    <location>
        <begin position="39"/>
        <end position="67"/>
    </location>
</feature>
<dbReference type="GO" id="GO:0018104">
    <property type="term" value="P:peptidoglycan-protein cross-linking"/>
    <property type="evidence" value="ECO:0007669"/>
    <property type="project" value="TreeGrafter"/>
</dbReference>
<evidence type="ECO:0000256" key="3">
    <source>
        <dbReference type="ARBA" id="ARBA00022960"/>
    </source>
</evidence>
<proteinExistence type="predicted"/>
<dbReference type="InterPro" id="IPR038063">
    <property type="entry name" value="Transpep_catalytic_dom"/>
</dbReference>
<reference evidence="9 10" key="1">
    <citation type="submission" date="2020-08" db="EMBL/GenBank/DDBJ databases">
        <title>Sequencing the genomes of 1000 actinobacteria strains.</title>
        <authorList>
            <person name="Klenk H.-P."/>
        </authorList>
    </citation>
    <scope>NUCLEOTIDE SEQUENCE [LARGE SCALE GENOMIC DNA]</scope>
    <source>
        <strain evidence="9 10">DSM 45362</strain>
    </source>
</reference>
<evidence type="ECO:0000259" key="8">
    <source>
        <dbReference type="PROSITE" id="PS52029"/>
    </source>
</evidence>
<dbReference type="Proteomes" id="UP000587527">
    <property type="component" value="Unassembled WGS sequence"/>
</dbReference>
<name>A0A841BXC3_9ACTN</name>
<dbReference type="PANTHER" id="PTHR30582">
    <property type="entry name" value="L,D-TRANSPEPTIDASE"/>
    <property type="match status" value="1"/>
</dbReference>
<dbReference type="PROSITE" id="PS51257">
    <property type="entry name" value="PROKAR_LIPOPROTEIN"/>
    <property type="match status" value="1"/>
</dbReference>
<accession>A0A841BXC3</accession>
<dbReference type="PROSITE" id="PS52029">
    <property type="entry name" value="LD_TPASE"/>
    <property type="match status" value="1"/>
</dbReference>
<feature type="region of interest" description="Disordered" evidence="7">
    <location>
        <begin position="32"/>
        <end position="80"/>
    </location>
</feature>
<keyword evidence="9" id="KW-0449">Lipoprotein</keyword>
<dbReference type="AlphaFoldDB" id="A0A841BXC3"/>
<dbReference type="Gene3D" id="1.10.101.10">
    <property type="entry name" value="PGBD-like superfamily/PGBD"/>
    <property type="match status" value="1"/>
</dbReference>
<dbReference type="GO" id="GO:0005576">
    <property type="term" value="C:extracellular region"/>
    <property type="evidence" value="ECO:0007669"/>
    <property type="project" value="TreeGrafter"/>
</dbReference>
<evidence type="ECO:0000256" key="2">
    <source>
        <dbReference type="ARBA" id="ARBA00022679"/>
    </source>
</evidence>
<dbReference type="RefSeq" id="WP_184839325.1">
    <property type="nucleotide sequence ID" value="NZ_JACHMN010000002.1"/>
</dbReference>
<protein>
    <submittedName>
        <fullName evidence="9">Lipoprotein-anchoring transpeptidase ErfK/SrfK</fullName>
    </submittedName>
</protein>
<keyword evidence="2" id="KW-0808">Transferase</keyword>
<organism evidence="9 10">
    <name type="scientific">Allocatelliglobosispora scoriae</name>
    <dbReference type="NCBI Taxonomy" id="643052"/>
    <lineage>
        <taxon>Bacteria</taxon>
        <taxon>Bacillati</taxon>
        <taxon>Actinomycetota</taxon>
        <taxon>Actinomycetes</taxon>
        <taxon>Micromonosporales</taxon>
        <taxon>Micromonosporaceae</taxon>
        <taxon>Allocatelliglobosispora</taxon>
    </lineage>
</organism>
<feature type="active site" description="Nucleophile" evidence="6">
    <location>
        <position position="243"/>
    </location>
</feature>
<dbReference type="GO" id="GO:0008360">
    <property type="term" value="P:regulation of cell shape"/>
    <property type="evidence" value="ECO:0007669"/>
    <property type="project" value="UniProtKB-UniRule"/>
</dbReference>
<feature type="active site" description="Proton donor/acceptor" evidence="6">
    <location>
        <position position="227"/>
    </location>
</feature>
<dbReference type="GO" id="GO:0016740">
    <property type="term" value="F:transferase activity"/>
    <property type="evidence" value="ECO:0007669"/>
    <property type="project" value="UniProtKB-KW"/>
</dbReference>
<comment type="pathway">
    <text evidence="1 6">Cell wall biogenesis; peptidoglycan biosynthesis.</text>
</comment>
<dbReference type="SUPFAM" id="SSF141523">
    <property type="entry name" value="L,D-transpeptidase catalytic domain-like"/>
    <property type="match status" value="1"/>
</dbReference>
<dbReference type="UniPathway" id="UPA00219"/>
<evidence type="ECO:0000256" key="6">
    <source>
        <dbReference type="PROSITE-ProRule" id="PRU01373"/>
    </source>
</evidence>
<sequence length="273" mass="28179">MRAEHRTIRRAGALALGALFLLTGCGPTDNVAAPQEPVAQTSSAPATSTAAIQPSPSAKPTPTKAAAGTGGGGAASSPCPLGSKLRDVETALAKIGTYGAIVADGKLSAGDCATIKAFQKRMGISPANGKAGETTAAVAKRIAATDPATCKAGNATMACVDLTHQTFYIMSGGKVVLGPTVTRTGMKGFATTAGTYGINDRSTKHWSRPYKVWLPYWQHFNDGMGLHETTTYIHNTGIGSHGCVNLLHNDAVKAYSLLGYGSKVRLYGRRIGT</sequence>
<evidence type="ECO:0000256" key="1">
    <source>
        <dbReference type="ARBA" id="ARBA00004752"/>
    </source>
</evidence>
<dbReference type="CDD" id="cd16913">
    <property type="entry name" value="YkuD_like"/>
    <property type="match status" value="1"/>
</dbReference>
<dbReference type="InterPro" id="IPR050979">
    <property type="entry name" value="LD-transpeptidase"/>
</dbReference>
<dbReference type="InterPro" id="IPR005490">
    <property type="entry name" value="LD_TPept_cat_dom"/>
</dbReference>
<evidence type="ECO:0000256" key="5">
    <source>
        <dbReference type="ARBA" id="ARBA00023316"/>
    </source>
</evidence>
<evidence type="ECO:0000313" key="10">
    <source>
        <dbReference type="Proteomes" id="UP000587527"/>
    </source>
</evidence>
<dbReference type="EMBL" id="JACHMN010000002">
    <property type="protein sequence ID" value="MBB5871341.1"/>
    <property type="molecule type" value="Genomic_DNA"/>
</dbReference>
<keyword evidence="3 6" id="KW-0133">Cell shape</keyword>
<dbReference type="Pfam" id="PF03734">
    <property type="entry name" value="YkuD"/>
    <property type="match status" value="1"/>
</dbReference>
<dbReference type="InterPro" id="IPR036366">
    <property type="entry name" value="PGBDSf"/>
</dbReference>
<keyword evidence="5 6" id="KW-0961">Cell wall biogenesis/degradation</keyword>
<evidence type="ECO:0000313" key="9">
    <source>
        <dbReference type="EMBL" id="MBB5871341.1"/>
    </source>
</evidence>
<evidence type="ECO:0000256" key="7">
    <source>
        <dbReference type="SAM" id="MobiDB-lite"/>
    </source>
</evidence>
<dbReference type="PANTHER" id="PTHR30582:SF33">
    <property type="entry name" value="EXPORTED PROTEIN"/>
    <property type="match status" value="1"/>
</dbReference>
<gene>
    <name evidence="9" type="ORF">F4553_004720</name>
</gene>
<dbReference type="Gene3D" id="2.40.440.10">
    <property type="entry name" value="L,D-transpeptidase catalytic domain-like"/>
    <property type="match status" value="1"/>
</dbReference>
<evidence type="ECO:0000256" key="4">
    <source>
        <dbReference type="ARBA" id="ARBA00022984"/>
    </source>
</evidence>
<keyword evidence="10" id="KW-1185">Reference proteome</keyword>
<feature type="domain" description="L,D-TPase catalytic" evidence="8">
    <location>
        <begin position="156"/>
        <end position="267"/>
    </location>
</feature>
<dbReference type="GO" id="GO:0071972">
    <property type="term" value="F:peptidoglycan L,D-transpeptidase activity"/>
    <property type="evidence" value="ECO:0007669"/>
    <property type="project" value="TreeGrafter"/>
</dbReference>